<dbReference type="RefSeq" id="XP_019036822.1">
    <property type="nucleotide sequence ID" value="XM_019185150.1"/>
</dbReference>
<dbReference type="Pfam" id="PF00339">
    <property type="entry name" value="Arrestin_N"/>
    <property type="match status" value="1"/>
</dbReference>
<sequence>MGACDVKLTLKNERANYITSLDTLRGKVELNVNSEITVENVQIKFEGFAKTKIEVKERVHNGNSSQTRTQIKRESHTLVYNAVTLFPPSNVREVSDNKKFTLTPGKYEYDFEIKVPLLNQCADGGAYGSHQLSVLPPTSSLSDLFNIHYLLKVTVRRTTWYKANIREIKPVNLRPFDPIDEIIAFSQPLFLRKDEVFKGMIPKRIALTEKPTGPESYKIPEKKSLGGKSSRFLKSVFGGQVDEPNYVDSTIVPFSLEIRINGPYLSMGQTPNLSLFITSKYGPERYKGIDNQTSGLGSFYLHHLKIDLASSICLVAQSARKLLLPEYSIFHQKDLNYPIDLANLQPNPLSNETSNSLPYELELDRSMFEGDAVVRADIPPTCRTCNIEISYKLKVTATFVENIDSWSSKKIEVQAPVTILSGIPAPEEYIEMRQIPPHIAQQVLRNYPPEMFAGGNNMGVEAIFSNDAEISPKILTGEKVDGNQLPSYQSATQS</sequence>
<reference evidence="2 3" key="1">
    <citation type="journal article" date="2016" name="Proc. Natl. Acad. Sci. U.S.A.">
        <title>Comparative genomics of biotechnologically important yeasts.</title>
        <authorList>
            <person name="Riley R."/>
            <person name="Haridas S."/>
            <person name="Wolfe K.H."/>
            <person name="Lopes M.R."/>
            <person name="Hittinger C.T."/>
            <person name="Goeker M."/>
            <person name="Salamov A.A."/>
            <person name="Wisecaver J.H."/>
            <person name="Long T.M."/>
            <person name="Calvey C.H."/>
            <person name="Aerts A.L."/>
            <person name="Barry K.W."/>
            <person name="Choi C."/>
            <person name="Clum A."/>
            <person name="Coughlan A.Y."/>
            <person name="Deshpande S."/>
            <person name="Douglass A.P."/>
            <person name="Hanson S.J."/>
            <person name="Klenk H.-P."/>
            <person name="LaButti K.M."/>
            <person name="Lapidus A."/>
            <person name="Lindquist E.A."/>
            <person name="Lipzen A.M."/>
            <person name="Meier-Kolthoff J.P."/>
            <person name="Ohm R.A."/>
            <person name="Otillar R.P."/>
            <person name="Pangilinan J.L."/>
            <person name="Peng Y."/>
            <person name="Rokas A."/>
            <person name="Rosa C.A."/>
            <person name="Scheuner C."/>
            <person name="Sibirny A.A."/>
            <person name="Slot J.C."/>
            <person name="Stielow J.B."/>
            <person name="Sun H."/>
            <person name="Kurtzman C.P."/>
            <person name="Blackwell M."/>
            <person name="Grigoriev I.V."/>
            <person name="Jeffries T.W."/>
        </authorList>
    </citation>
    <scope>NUCLEOTIDE SEQUENCE [LARGE SCALE GENOMIC DNA]</scope>
    <source>
        <strain evidence="3">ATCC 58044 / CBS 1984 / NCYC 433 / NRRL Y-366-8</strain>
    </source>
</reference>
<organism evidence="2 3">
    <name type="scientific">Wickerhamomyces anomalus (strain ATCC 58044 / CBS 1984 / NCYC 433 / NRRL Y-366-8)</name>
    <name type="common">Yeast</name>
    <name type="synonym">Hansenula anomala</name>
    <dbReference type="NCBI Taxonomy" id="683960"/>
    <lineage>
        <taxon>Eukaryota</taxon>
        <taxon>Fungi</taxon>
        <taxon>Dikarya</taxon>
        <taxon>Ascomycota</taxon>
        <taxon>Saccharomycotina</taxon>
        <taxon>Saccharomycetes</taxon>
        <taxon>Phaffomycetales</taxon>
        <taxon>Wickerhamomycetaceae</taxon>
        <taxon>Wickerhamomyces</taxon>
    </lineage>
</organism>
<proteinExistence type="predicted"/>
<dbReference type="InterPro" id="IPR014752">
    <property type="entry name" value="Arrestin-like_C"/>
</dbReference>
<keyword evidence="3" id="KW-1185">Reference proteome</keyword>
<dbReference type="AlphaFoldDB" id="A0A1E3NX00"/>
<evidence type="ECO:0000313" key="3">
    <source>
        <dbReference type="Proteomes" id="UP000094112"/>
    </source>
</evidence>
<dbReference type="GeneID" id="30202396"/>
<accession>A0A1E3NX00</accession>
<dbReference type="STRING" id="683960.A0A1E3NX00"/>
<protein>
    <recommendedName>
        <fullName evidence="1">Arrestin-like N-terminal domain-containing protein</fullName>
    </recommendedName>
</protein>
<dbReference type="GO" id="GO:0005886">
    <property type="term" value="C:plasma membrane"/>
    <property type="evidence" value="ECO:0007669"/>
    <property type="project" value="TreeGrafter"/>
</dbReference>
<dbReference type="GO" id="GO:0030674">
    <property type="term" value="F:protein-macromolecule adaptor activity"/>
    <property type="evidence" value="ECO:0007669"/>
    <property type="project" value="TreeGrafter"/>
</dbReference>
<dbReference type="GO" id="GO:0070086">
    <property type="term" value="P:ubiquitin-dependent endocytosis"/>
    <property type="evidence" value="ECO:0007669"/>
    <property type="project" value="TreeGrafter"/>
</dbReference>
<dbReference type="Gene3D" id="2.60.40.640">
    <property type="match status" value="1"/>
</dbReference>
<feature type="domain" description="Arrestin-like N-terminal" evidence="1">
    <location>
        <begin position="9"/>
        <end position="159"/>
    </location>
</feature>
<dbReference type="Proteomes" id="UP000094112">
    <property type="component" value="Unassembled WGS sequence"/>
</dbReference>
<evidence type="ECO:0000313" key="2">
    <source>
        <dbReference type="EMBL" id="ODQ57615.1"/>
    </source>
</evidence>
<dbReference type="InterPro" id="IPR050357">
    <property type="entry name" value="Arrestin_domain-protein"/>
</dbReference>
<dbReference type="PANTHER" id="PTHR11188">
    <property type="entry name" value="ARRESTIN DOMAIN CONTAINING PROTEIN"/>
    <property type="match status" value="1"/>
</dbReference>
<dbReference type="OrthoDB" id="3978010at2759"/>
<dbReference type="InterPro" id="IPR011021">
    <property type="entry name" value="Arrestin-like_N"/>
</dbReference>
<dbReference type="SUPFAM" id="SSF81296">
    <property type="entry name" value="E set domains"/>
    <property type="match status" value="1"/>
</dbReference>
<dbReference type="InterPro" id="IPR014756">
    <property type="entry name" value="Ig_E-set"/>
</dbReference>
<dbReference type="CDD" id="cd22952">
    <property type="entry name" value="ART10-like"/>
    <property type="match status" value="1"/>
</dbReference>
<dbReference type="GO" id="GO:0031625">
    <property type="term" value="F:ubiquitin protein ligase binding"/>
    <property type="evidence" value="ECO:0007669"/>
    <property type="project" value="TreeGrafter"/>
</dbReference>
<dbReference type="PANTHER" id="PTHR11188:SF17">
    <property type="entry name" value="FI21816P1"/>
    <property type="match status" value="1"/>
</dbReference>
<gene>
    <name evidence="2" type="ORF">WICANDRAFT_80946</name>
</gene>
<name>A0A1E3NX00_WICAA</name>
<dbReference type="EMBL" id="KV454213">
    <property type="protein sequence ID" value="ODQ57615.1"/>
    <property type="molecule type" value="Genomic_DNA"/>
</dbReference>
<evidence type="ECO:0000259" key="1">
    <source>
        <dbReference type="Pfam" id="PF00339"/>
    </source>
</evidence>
<dbReference type="GO" id="GO:0005829">
    <property type="term" value="C:cytosol"/>
    <property type="evidence" value="ECO:0007669"/>
    <property type="project" value="TreeGrafter"/>
</dbReference>